<protein>
    <recommendedName>
        <fullName evidence="2">DUF6128 domain-containing protein</fullName>
    </recommendedName>
</protein>
<dbReference type="RefSeq" id="WP_055060933.1">
    <property type="nucleotide sequence ID" value="NZ_CVRQ01000006.1"/>
</dbReference>
<dbReference type="Proteomes" id="UP000049472">
    <property type="component" value="Unassembled WGS sequence"/>
</dbReference>
<evidence type="ECO:0000313" key="4">
    <source>
        <dbReference type="Proteomes" id="UP000049472"/>
    </source>
</evidence>
<evidence type="ECO:0000313" key="3">
    <source>
        <dbReference type="EMBL" id="CRL32506.1"/>
    </source>
</evidence>
<feature type="domain" description="DUF6128" evidence="2">
    <location>
        <begin position="164"/>
        <end position="252"/>
    </location>
</feature>
<dbReference type="EMBL" id="CVRQ01000006">
    <property type="protein sequence ID" value="CRL32506.1"/>
    <property type="molecule type" value="Genomic_DNA"/>
</dbReference>
<proteinExistence type="predicted"/>
<keyword evidence="4" id="KW-1185">Reference proteome</keyword>
<evidence type="ECO:0000256" key="1">
    <source>
        <dbReference type="SAM" id="MobiDB-lite"/>
    </source>
</evidence>
<sequence>MKRFVTYLYLYDGRIKGNNAGFIKVEINGEKSAFLVQIKNLGKYSGKGRVYLIYEAEAAIEAGELTVKNGEAREIYNVDTENVKDSGKTFLQVLGVKIELENADEKFLASCWTDNTEAVIGKPLKVQADLSNKKNPVSTPMPEPGCQKEVHSQNVDDSQDKIRRIDISELRTLPAKNWYIVNNSFLTHGYANYKHLVIKTDTDGRQYLGVPGVSEPQERMLAGIFGFTEFEPAAPANAADVDSGVFGYWFCPL</sequence>
<accession>A0A0M6WCX9</accession>
<dbReference type="Pfam" id="PF19623">
    <property type="entry name" value="DUF6128"/>
    <property type="match status" value="1"/>
</dbReference>
<gene>
    <name evidence="3" type="ORF">T1815_03731</name>
</gene>
<organism evidence="3 4">
    <name type="scientific">Agathobacter rectalis</name>
    <dbReference type="NCBI Taxonomy" id="39491"/>
    <lineage>
        <taxon>Bacteria</taxon>
        <taxon>Bacillati</taxon>
        <taxon>Bacillota</taxon>
        <taxon>Clostridia</taxon>
        <taxon>Lachnospirales</taxon>
        <taxon>Lachnospiraceae</taxon>
        <taxon>Agathobacter</taxon>
    </lineage>
</organism>
<feature type="region of interest" description="Disordered" evidence="1">
    <location>
        <begin position="132"/>
        <end position="154"/>
    </location>
</feature>
<dbReference type="AlphaFoldDB" id="A0A0M6WCX9"/>
<dbReference type="InterPro" id="IPR046131">
    <property type="entry name" value="DUF6128"/>
</dbReference>
<reference evidence="4" key="1">
    <citation type="submission" date="2015-05" db="EMBL/GenBank/DDBJ databases">
        <authorList>
            <consortium name="Pathogen Informatics"/>
        </authorList>
    </citation>
    <scope>NUCLEOTIDE SEQUENCE [LARGE SCALE GENOMIC DNA]</scope>
    <source>
        <strain evidence="4">T1-815</strain>
    </source>
</reference>
<evidence type="ECO:0000259" key="2">
    <source>
        <dbReference type="Pfam" id="PF19623"/>
    </source>
</evidence>
<name>A0A0M6WCX9_9FIRM</name>